<sequence>MSESSAIPRCDSWSLGTIVYSLVVGMVDGEVPPDPSRPGRADPLDERVERAGSAPGATLASLSMAYMAGIVATELIVFDFGSPKAAYHFYSASLPSLVTFPQCLRIACPLMGVTLGIGLEAMRLFPRGVRKSAALRLVLSAAGLLLLFGLLSFASAIIAVKAFLQEFPKPCWFWLRHRRLDHLEEVARGDACDIPDMYLAAEAQSKKWSFTLAIDDAPRRVNMKGMFVSFSLVAREGDVLPSNDERWRSPLHEKAGTARHVRPCCRKACAQKRLPLLIPLKALHPAQPVPHQPDLQHLPACAEIGPEVVARALSFHSGTSPGPTGLRAQHLLDAVLPGHLDSFHHTLAQVTTLLARGQACAAVAPVVAGAGLVAVPKPNGGVRPIAIGEIYRRLTAKCLLEEIRPDARRHFWPVQTGVCVPAGVDAAVHTVRAWANRNNNCQQKVLVKLDFHNAFNTISRKAVLDAVETDFPTLSRWAWWCYGQPSGLRFGGATLASAGGVQQGDPLGPLLFAAAIHSLAQDLRRGLDIGMFYLDDGVLAGDVAAVSAALLHQQQRAAALGLTLNLRKSEVIAMAGAPATVLQRYFPPELLQDHSGCTRVAKHFELLGAPVGDDAFCAQHTASRVKGASQLLDAVADIDDLQIGLRLLRTAAGHSKLLHSLRCAPPGPQQEALRSSTACVELDGAYTLVADSHAASALAIYNSQLGRSENLTLATALGMKQKALTQQLDRASWTRQLASSTLAAQAILRARAFLAAAPSGRTRMEPALFTTELSQRLGMTRDGWCPQCDAVLDKFSYHSASCVAGGERVQRHNALRDHLFLWADLAGLKPEKEKPHRPDETVAARRPADIFLPAFAGFPTALDLAVTAPLRSESLSEAGSVATAAAAAYAQTKAAHLGTAAECARQGITFRRLVLETTGAWEAEAASLLRRISGAVALRTGQDVSQLHSRLLQEMCVIARTHRARAVLRRRTGLALVVKHVEAAELGLEDEDEDDVGTKDHAIDYNEFMQLFPVRVQRIRELKDRLQGYDDMAKELCKLLEDGTPGVERWLRSMETATLTIQDLASKVVDPRHVETLTEAAKALRKQFGKLDEGLKAPPGPSEPQELALKLRSGKAAKSIKVLGYSSFVQDLSLIDHWPLLIAYESKNMKLAMSAGSGSGPESIDKWKLHEAADGAANKIHKLLAQAWSCMDNG</sequence>
<gene>
    <name evidence="3" type="ORF">SCF082_LOCUS45772</name>
</gene>
<evidence type="ECO:0000259" key="2">
    <source>
        <dbReference type="PROSITE" id="PS50878"/>
    </source>
</evidence>
<dbReference type="Pfam" id="PF00078">
    <property type="entry name" value="RVT_1"/>
    <property type="match status" value="1"/>
</dbReference>
<dbReference type="Proteomes" id="UP001642464">
    <property type="component" value="Unassembled WGS sequence"/>
</dbReference>
<feature type="transmembrane region" description="Helical" evidence="1">
    <location>
        <begin position="98"/>
        <end position="122"/>
    </location>
</feature>
<dbReference type="InterPro" id="IPR043502">
    <property type="entry name" value="DNA/RNA_pol_sf"/>
</dbReference>
<dbReference type="PANTHER" id="PTHR48462:SF1">
    <property type="entry name" value="PROTEIN, PUTATIVE-RELATED"/>
    <property type="match status" value="1"/>
</dbReference>
<keyword evidence="1" id="KW-1133">Transmembrane helix</keyword>
<organism evidence="3 4">
    <name type="scientific">Durusdinium trenchii</name>
    <dbReference type="NCBI Taxonomy" id="1381693"/>
    <lineage>
        <taxon>Eukaryota</taxon>
        <taxon>Sar</taxon>
        <taxon>Alveolata</taxon>
        <taxon>Dinophyceae</taxon>
        <taxon>Suessiales</taxon>
        <taxon>Symbiodiniaceae</taxon>
        <taxon>Durusdinium</taxon>
    </lineage>
</organism>
<evidence type="ECO:0000256" key="1">
    <source>
        <dbReference type="SAM" id="Phobius"/>
    </source>
</evidence>
<reference evidence="3 4" key="1">
    <citation type="submission" date="2024-02" db="EMBL/GenBank/DDBJ databases">
        <authorList>
            <person name="Chen Y."/>
            <person name="Shah S."/>
            <person name="Dougan E. K."/>
            <person name="Thang M."/>
            <person name="Chan C."/>
        </authorList>
    </citation>
    <scope>NUCLEOTIDE SEQUENCE [LARGE SCALE GENOMIC DNA]</scope>
</reference>
<keyword evidence="1" id="KW-0812">Transmembrane</keyword>
<evidence type="ECO:0000313" key="3">
    <source>
        <dbReference type="EMBL" id="CAK9097583.1"/>
    </source>
</evidence>
<dbReference type="EMBL" id="CAXAMM010041140">
    <property type="protein sequence ID" value="CAK9097583.1"/>
    <property type="molecule type" value="Genomic_DNA"/>
</dbReference>
<evidence type="ECO:0000313" key="4">
    <source>
        <dbReference type="Proteomes" id="UP001642464"/>
    </source>
</evidence>
<name>A0ABP0RCV9_9DINO</name>
<feature type="transmembrane region" description="Helical" evidence="1">
    <location>
        <begin position="134"/>
        <end position="160"/>
    </location>
</feature>
<proteinExistence type="predicted"/>
<protein>
    <submittedName>
        <fullName evidence="3">Retrotransposable element SLACS 132 kDa protein (ORF2)</fullName>
    </submittedName>
</protein>
<dbReference type="SUPFAM" id="SSF56672">
    <property type="entry name" value="DNA/RNA polymerases"/>
    <property type="match status" value="1"/>
</dbReference>
<comment type="caution">
    <text evidence="3">The sequence shown here is derived from an EMBL/GenBank/DDBJ whole genome shotgun (WGS) entry which is preliminary data.</text>
</comment>
<dbReference type="PANTHER" id="PTHR48462">
    <property type="entry name" value="PROTEIN, PUTATIVE-RELATED"/>
    <property type="match status" value="1"/>
</dbReference>
<dbReference type="PROSITE" id="PS50878">
    <property type="entry name" value="RT_POL"/>
    <property type="match status" value="1"/>
</dbReference>
<feature type="domain" description="Reverse transcriptase" evidence="2">
    <location>
        <begin position="356"/>
        <end position="611"/>
    </location>
</feature>
<accession>A0ABP0RCV9</accession>
<keyword evidence="1" id="KW-0472">Membrane</keyword>
<keyword evidence="4" id="KW-1185">Reference proteome</keyword>
<dbReference type="InterPro" id="IPR000477">
    <property type="entry name" value="RT_dom"/>
</dbReference>
<feature type="transmembrane region" description="Helical" evidence="1">
    <location>
        <begin position="57"/>
        <end position="78"/>
    </location>
</feature>